<gene>
    <name evidence="2" type="ORF">S58_69850</name>
</gene>
<evidence type="ECO:0000256" key="1">
    <source>
        <dbReference type="SAM" id="MobiDB-lite"/>
    </source>
</evidence>
<dbReference type="RefSeq" id="WP_015670024.1">
    <property type="nucleotide sequence ID" value="NC_020453.1"/>
</dbReference>
<dbReference type="Proteomes" id="UP000011841">
    <property type="component" value="Chromosome"/>
</dbReference>
<dbReference type="eggNOG" id="ENOG5030V66">
    <property type="taxonomic scope" value="Bacteria"/>
</dbReference>
<organism evidence="2 3">
    <name type="scientific">Bradyrhizobium oligotrophicum S58</name>
    <dbReference type="NCBI Taxonomy" id="1245469"/>
    <lineage>
        <taxon>Bacteria</taxon>
        <taxon>Pseudomonadati</taxon>
        <taxon>Pseudomonadota</taxon>
        <taxon>Alphaproteobacteria</taxon>
        <taxon>Hyphomicrobiales</taxon>
        <taxon>Nitrobacteraceae</taxon>
        <taxon>Bradyrhizobium</taxon>
    </lineage>
</organism>
<dbReference type="EMBL" id="AP012603">
    <property type="protein sequence ID" value="BAM92950.1"/>
    <property type="molecule type" value="Genomic_DNA"/>
</dbReference>
<sequence>MPFVYPPRLPVLVFAAITCLPAIQPQRAHADWWSRSPTDFEECADAAEKSATKEEKTAALAQCNAKFAGRRKPGGGYVYYDFMQDRSFDIAGPNPTPEEQKFIDLQYTQYLERQRHANMSSAMMPRSQPQGLQPTSLRDMTARAAIEPPKPAMPAPPPRPNKPPAAPQAGMTAPPGATAETRARIKAAQCAKDGGRRDSFSCNFPVLSEKLDELKRMFTSPNQTAAAPAAAKPPKRADAKN</sequence>
<reference evidence="2 3" key="1">
    <citation type="journal article" date="2013" name="Appl. Environ. Microbiol.">
        <title>Genome analysis suggests that the soil oligotrophic bacterium Agromonas oligotrophica (Bradyrhizobium oligotrophicum) is a nitrogen-fixing symbiont of Aeschynomene indica.</title>
        <authorList>
            <person name="Okubo T."/>
            <person name="Fukushima S."/>
            <person name="Itakura M."/>
            <person name="Oshima K."/>
            <person name="Longtonglang A."/>
            <person name="Teaumroong N."/>
            <person name="Mitsui H."/>
            <person name="Hattori M."/>
            <person name="Hattori R."/>
            <person name="Hattori T."/>
            <person name="Minamisawa K."/>
        </authorList>
    </citation>
    <scope>NUCLEOTIDE SEQUENCE [LARGE SCALE GENOMIC DNA]</scope>
    <source>
        <strain evidence="2 3">S58</strain>
    </source>
</reference>
<name>M5A247_9BRAD</name>
<evidence type="ECO:0000313" key="2">
    <source>
        <dbReference type="EMBL" id="BAM92950.1"/>
    </source>
</evidence>
<keyword evidence="3" id="KW-1185">Reference proteome</keyword>
<protein>
    <submittedName>
        <fullName evidence="2">Uncharacterized protein</fullName>
    </submittedName>
</protein>
<dbReference type="AlphaFoldDB" id="M5A247"/>
<feature type="region of interest" description="Disordered" evidence="1">
    <location>
        <begin position="219"/>
        <end position="241"/>
    </location>
</feature>
<dbReference type="PATRIC" id="fig|1245469.3.peg.7139"/>
<feature type="compositionally biased region" description="Pro residues" evidence="1">
    <location>
        <begin position="148"/>
        <end position="166"/>
    </location>
</feature>
<proteinExistence type="predicted"/>
<dbReference type="HOGENOM" id="CLU_1266083_0_0_5"/>
<dbReference type="KEGG" id="aol:S58_69850"/>
<dbReference type="GeneID" id="301820652"/>
<accession>M5A247</accession>
<evidence type="ECO:0000313" key="3">
    <source>
        <dbReference type="Proteomes" id="UP000011841"/>
    </source>
</evidence>
<feature type="region of interest" description="Disordered" evidence="1">
    <location>
        <begin position="147"/>
        <end position="201"/>
    </location>
</feature>